<sequence length="354" mass="41178">MDALADASIVHIMIEDFFKTLKTMKGQTIENFKQIIDISGYVIPIYPKEIASHISDNIFMAINFKFKFYCKGWLMLTVDIEKLQVTTELTHEYHAEYVDLAIKIIEQYDDIEILLTVEDNRVTIISFGVIDIINQLRVNVVKIGIDVTYNTNKMNLELYSVLAEVDGMRFLLAYILLTTATAIINDVRTKMITYFLNKLYHVRIKPTFVITDKDTAQILAIKAILPDAYIQLSNAEFAFIDIDFCLNIASDNIKRYRSPSFWKHKDLILLIQGLEPVEEDETYELEEEIDIDISVENEKSNEADEDLVEQLNNKTDDELVDTLEEYEDENDDFFEKVDESWEEVNNRVTQELQQ</sequence>
<evidence type="ECO:0000313" key="2">
    <source>
        <dbReference type="Proteomes" id="UP000789366"/>
    </source>
</evidence>
<dbReference type="Proteomes" id="UP000789366">
    <property type="component" value="Unassembled WGS sequence"/>
</dbReference>
<reference evidence="1" key="1">
    <citation type="submission" date="2021-06" db="EMBL/GenBank/DDBJ databases">
        <authorList>
            <person name="Kallberg Y."/>
            <person name="Tangrot J."/>
            <person name="Rosling A."/>
        </authorList>
    </citation>
    <scope>NUCLEOTIDE SEQUENCE</scope>
    <source>
        <strain evidence="1">28 12/20/2015</strain>
    </source>
</reference>
<feature type="non-terminal residue" evidence="1">
    <location>
        <position position="1"/>
    </location>
</feature>
<accession>A0ACA9LWC4</accession>
<keyword evidence="2" id="KW-1185">Reference proteome</keyword>
<organism evidence="1 2">
    <name type="scientific">Cetraspora pellucida</name>
    <dbReference type="NCBI Taxonomy" id="1433469"/>
    <lineage>
        <taxon>Eukaryota</taxon>
        <taxon>Fungi</taxon>
        <taxon>Fungi incertae sedis</taxon>
        <taxon>Mucoromycota</taxon>
        <taxon>Glomeromycotina</taxon>
        <taxon>Glomeromycetes</taxon>
        <taxon>Diversisporales</taxon>
        <taxon>Gigasporaceae</taxon>
        <taxon>Cetraspora</taxon>
    </lineage>
</organism>
<name>A0ACA9LWC4_9GLOM</name>
<protein>
    <submittedName>
        <fullName evidence="1">3515_t:CDS:1</fullName>
    </submittedName>
</protein>
<comment type="caution">
    <text evidence="1">The sequence shown here is derived from an EMBL/GenBank/DDBJ whole genome shotgun (WGS) entry which is preliminary data.</text>
</comment>
<gene>
    <name evidence="1" type="ORF">SPELUC_LOCUS4990</name>
</gene>
<evidence type="ECO:0000313" key="1">
    <source>
        <dbReference type="EMBL" id="CAG8545628.1"/>
    </source>
</evidence>
<proteinExistence type="predicted"/>
<dbReference type="EMBL" id="CAJVPW010004810">
    <property type="protein sequence ID" value="CAG8545628.1"/>
    <property type="molecule type" value="Genomic_DNA"/>
</dbReference>